<accession>A0A502ED61</accession>
<gene>
    <name evidence="2" type="ORF">EAH80_12600</name>
</gene>
<proteinExistence type="inferred from homology"/>
<dbReference type="EMBL" id="RCZG01000004">
    <property type="protein sequence ID" value="TPG34400.1"/>
    <property type="molecule type" value="Genomic_DNA"/>
</dbReference>
<sequence>MDPVLSYDFNEIEFTVRQEIHRTSAQFNAALDDLRAQIAPLQAVWTRDAAEAYRVEQARWDQSAAALNEILISLGNAVRDGSDEVADTDRRAAGAWGI</sequence>
<name>A0A502ED61_9MYCO</name>
<comment type="similarity">
    <text evidence="1">Belongs to the WXG100 family.</text>
</comment>
<dbReference type="Proteomes" id="UP000320095">
    <property type="component" value="Unassembled WGS sequence"/>
</dbReference>
<organism evidence="2 3">
    <name type="scientific">Mycolicibacterium hodleri</name>
    <dbReference type="NCBI Taxonomy" id="49897"/>
    <lineage>
        <taxon>Bacteria</taxon>
        <taxon>Bacillati</taxon>
        <taxon>Actinomycetota</taxon>
        <taxon>Actinomycetes</taxon>
        <taxon>Mycobacteriales</taxon>
        <taxon>Mycobacteriaceae</taxon>
        <taxon>Mycolicibacterium</taxon>
    </lineage>
</organism>
<dbReference type="NCBIfam" id="TIGR03930">
    <property type="entry name" value="WXG100_ESAT6"/>
    <property type="match status" value="1"/>
</dbReference>
<dbReference type="InterPro" id="IPR036689">
    <property type="entry name" value="ESAT-6-like_sf"/>
</dbReference>
<dbReference type="Gene3D" id="1.10.287.1060">
    <property type="entry name" value="ESAT-6-like"/>
    <property type="match status" value="1"/>
</dbReference>
<evidence type="ECO:0000313" key="2">
    <source>
        <dbReference type="EMBL" id="TPG34400.1"/>
    </source>
</evidence>
<dbReference type="SUPFAM" id="SSF140453">
    <property type="entry name" value="EsxAB dimer-like"/>
    <property type="match status" value="1"/>
</dbReference>
<dbReference type="OrthoDB" id="3387628at2"/>
<evidence type="ECO:0000256" key="1">
    <source>
        <dbReference type="RuleBase" id="RU362001"/>
    </source>
</evidence>
<dbReference type="Pfam" id="PF06013">
    <property type="entry name" value="WXG100"/>
    <property type="match status" value="1"/>
</dbReference>
<dbReference type="RefSeq" id="WP_140690999.1">
    <property type="nucleotide sequence ID" value="NZ_RCZG01000004.1"/>
</dbReference>
<reference evidence="2 3" key="1">
    <citation type="journal article" date="2019" name="Environ. Microbiol.">
        <title>Species interactions and distinct microbial communities in high Arctic permafrost affected cryosols are associated with the CH4 and CO2 gas fluxes.</title>
        <authorList>
            <person name="Altshuler I."/>
            <person name="Hamel J."/>
            <person name="Turney S."/>
            <person name="Magnuson E."/>
            <person name="Levesque R."/>
            <person name="Greer C."/>
            <person name="Whyte L.G."/>
        </authorList>
    </citation>
    <scope>NUCLEOTIDE SEQUENCE [LARGE SCALE GENOMIC DNA]</scope>
    <source>
        <strain evidence="2 3">S5.20</strain>
    </source>
</reference>
<dbReference type="InterPro" id="IPR010310">
    <property type="entry name" value="T7SS_ESAT-6-like"/>
</dbReference>
<protein>
    <recommendedName>
        <fullName evidence="1">ESAT-6-like protein</fullName>
    </recommendedName>
</protein>
<evidence type="ECO:0000313" key="3">
    <source>
        <dbReference type="Proteomes" id="UP000320095"/>
    </source>
</evidence>
<dbReference type="AlphaFoldDB" id="A0A502ED61"/>
<keyword evidence="3" id="KW-1185">Reference proteome</keyword>
<comment type="caution">
    <text evidence="2">The sequence shown here is derived from an EMBL/GenBank/DDBJ whole genome shotgun (WGS) entry which is preliminary data.</text>
</comment>